<reference evidence="1" key="1">
    <citation type="journal article" date="2014" name="Front. Microbiol.">
        <title>High frequency of phylogenetically diverse reductive dehalogenase-homologous genes in deep subseafloor sedimentary metagenomes.</title>
        <authorList>
            <person name="Kawai M."/>
            <person name="Futagami T."/>
            <person name="Toyoda A."/>
            <person name="Takaki Y."/>
            <person name="Nishi S."/>
            <person name="Hori S."/>
            <person name="Arai W."/>
            <person name="Tsubouchi T."/>
            <person name="Morono Y."/>
            <person name="Uchiyama I."/>
            <person name="Ito T."/>
            <person name="Fujiyama A."/>
            <person name="Inagaki F."/>
            <person name="Takami H."/>
        </authorList>
    </citation>
    <scope>NUCLEOTIDE SEQUENCE</scope>
    <source>
        <strain evidence="1">Expedition CK06-06</strain>
    </source>
</reference>
<dbReference type="AlphaFoldDB" id="X1TWY6"/>
<dbReference type="Gene3D" id="3.40.50.720">
    <property type="entry name" value="NAD(P)-binding Rossmann-like Domain"/>
    <property type="match status" value="1"/>
</dbReference>
<sequence length="121" mass="13617">MAEKKKVGFVAMASDKKVVGEIPEIGIGMIGHAFMGKAHSNGWKQMPYIFWPPAAIPKLVKICGIPESEVAEAARRFGYMEHTTNWKDVINDDRIKIVSKSDTIFFSYYFLIAPKVIPLTR</sequence>
<protein>
    <submittedName>
        <fullName evidence="1">Uncharacterized protein</fullName>
    </submittedName>
</protein>
<dbReference type="SUPFAM" id="SSF51735">
    <property type="entry name" value="NAD(P)-binding Rossmann-fold domains"/>
    <property type="match status" value="1"/>
</dbReference>
<dbReference type="EMBL" id="BARW01008450">
    <property type="protein sequence ID" value="GAI84524.1"/>
    <property type="molecule type" value="Genomic_DNA"/>
</dbReference>
<gene>
    <name evidence="1" type="ORF">S12H4_17313</name>
</gene>
<accession>X1TWY6</accession>
<comment type="caution">
    <text evidence="1">The sequence shown here is derived from an EMBL/GenBank/DDBJ whole genome shotgun (WGS) entry which is preliminary data.</text>
</comment>
<organism evidence="1">
    <name type="scientific">marine sediment metagenome</name>
    <dbReference type="NCBI Taxonomy" id="412755"/>
    <lineage>
        <taxon>unclassified sequences</taxon>
        <taxon>metagenomes</taxon>
        <taxon>ecological metagenomes</taxon>
    </lineage>
</organism>
<dbReference type="InterPro" id="IPR036291">
    <property type="entry name" value="NAD(P)-bd_dom_sf"/>
</dbReference>
<proteinExistence type="predicted"/>
<name>X1TWY6_9ZZZZ</name>
<evidence type="ECO:0000313" key="1">
    <source>
        <dbReference type="EMBL" id="GAI84524.1"/>
    </source>
</evidence>